<dbReference type="InterPro" id="IPR027417">
    <property type="entry name" value="P-loop_NTPase"/>
</dbReference>
<dbReference type="PANTHER" id="PTHR36766:SF55">
    <property type="entry name" value="OS11G0492900 PROTEIN"/>
    <property type="match status" value="1"/>
</dbReference>
<evidence type="ECO:0000259" key="8">
    <source>
        <dbReference type="Pfam" id="PF18052"/>
    </source>
</evidence>
<dbReference type="Proteomes" id="UP001341281">
    <property type="component" value="Chromosome 01"/>
</dbReference>
<reference evidence="10 11" key="1">
    <citation type="submission" date="2024-02" db="EMBL/GenBank/DDBJ databases">
        <title>High-quality chromosome-scale genome assembly of Pensacola bahiagrass (Paspalum notatum Flugge var. saurae).</title>
        <authorList>
            <person name="Vega J.M."/>
            <person name="Podio M."/>
            <person name="Orjuela J."/>
            <person name="Siena L.A."/>
            <person name="Pessino S.C."/>
            <person name="Combes M.C."/>
            <person name="Mariac C."/>
            <person name="Albertini E."/>
            <person name="Pupilli F."/>
            <person name="Ortiz J.P.A."/>
            <person name="Leblanc O."/>
        </authorList>
    </citation>
    <scope>NUCLEOTIDE SEQUENCE [LARGE SCALE GENOMIC DNA]</scope>
    <source>
        <strain evidence="10">R1</strain>
        <tissue evidence="10">Leaf</tissue>
    </source>
</reference>
<evidence type="ECO:0000313" key="11">
    <source>
        <dbReference type="Proteomes" id="UP001341281"/>
    </source>
</evidence>
<dbReference type="InterPro" id="IPR058922">
    <property type="entry name" value="WHD_DRP"/>
</dbReference>
<dbReference type="AlphaFoldDB" id="A0AAQ3PJZ3"/>
<dbReference type="PANTHER" id="PTHR36766">
    <property type="entry name" value="PLANT BROAD-SPECTRUM MILDEW RESISTANCE PROTEIN RPW8"/>
    <property type="match status" value="1"/>
</dbReference>
<gene>
    <name evidence="10" type="ORF">U9M48_000240</name>
</gene>
<dbReference type="FunFam" id="1.10.10.10:FF:000322">
    <property type="entry name" value="Probable disease resistance protein At1g63360"/>
    <property type="match status" value="1"/>
</dbReference>
<dbReference type="InterPro" id="IPR041118">
    <property type="entry name" value="Rx_N"/>
</dbReference>
<dbReference type="Gene3D" id="1.10.10.10">
    <property type="entry name" value="Winged helix-like DNA-binding domain superfamily/Winged helix DNA-binding domain"/>
    <property type="match status" value="1"/>
</dbReference>
<keyword evidence="11" id="KW-1185">Reference proteome</keyword>
<dbReference type="GO" id="GO:0042742">
    <property type="term" value="P:defense response to bacterium"/>
    <property type="evidence" value="ECO:0007669"/>
    <property type="project" value="UniProtKB-ARBA"/>
</dbReference>
<dbReference type="Pfam" id="PF00931">
    <property type="entry name" value="NB-ARC"/>
    <property type="match status" value="1"/>
</dbReference>
<evidence type="ECO:0000256" key="4">
    <source>
        <dbReference type="ARBA" id="ARBA00022741"/>
    </source>
</evidence>
<keyword evidence="4" id="KW-0547">Nucleotide-binding</keyword>
<dbReference type="Pfam" id="PF18052">
    <property type="entry name" value="Rx_N"/>
    <property type="match status" value="1"/>
</dbReference>
<dbReference type="GO" id="GO:0043531">
    <property type="term" value="F:ADP binding"/>
    <property type="evidence" value="ECO:0007669"/>
    <property type="project" value="InterPro"/>
</dbReference>
<keyword evidence="2" id="KW-0433">Leucine-rich repeat</keyword>
<protein>
    <recommendedName>
        <fullName evidence="12">Disease resistance protein RGA3</fullName>
    </recommendedName>
</protein>
<accession>A0AAQ3PJZ3</accession>
<dbReference type="Pfam" id="PF23559">
    <property type="entry name" value="WHD_DRP"/>
    <property type="match status" value="1"/>
</dbReference>
<sequence length="597" mass="68682">MDQGRDFYLHCIGYVRSKFNTPMAELATSMVVVPLLSLVKDKVGNYLLEQYKVMEGMEKHHKILKRKLPAIHDIMADVEKQASHRQGVKAWLEELKTVAYEANDVFDEFQYEALRRKAKEEGHIAKLGIVAGIKLLPTHNRLAFRNRMGNKLSTIVEAIEVLVAEMNAFGFKHQLEAPPAWKEWRETDHNINDLEDIGAGEEKIIKILVNGQACSDGDLMVLPIVGMGGLGKTTLAQLIYNDPQVKEHFHLLKWVCVSDDFNVRDLANKICNASEKSLEEAFKKLQDELKGKRMFVPILVLDDVWNKDDNKWEKLKACLKHGGVGSAILTTTRDKEVAQFMGTITNKYHYVSILGEEFIKEIIETRAFILQGSKRDELRDVLGLHWQPKHWDRCCVTRPLRKNGRPLQRSSICSDETGILPVLKLSYDDLPSDMRQCFAFCAMYPKDYEIDVENLIQLWMANGFISNKKNVPAETVGQQIIKEMVSRSFFQYVDQDPTKFDYSSARLLKIHDHMRDVAVSASEKECVYLSEEMMQSNESLPSSVRHIHDLSWQELDILFDPLRRMSTPIQTLVIGKIYIKRVHHLLEHLCVHYIFQI</sequence>
<evidence type="ECO:0000259" key="7">
    <source>
        <dbReference type="Pfam" id="PF00931"/>
    </source>
</evidence>
<dbReference type="Gene3D" id="1.20.5.4130">
    <property type="match status" value="1"/>
</dbReference>
<evidence type="ECO:0000256" key="3">
    <source>
        <dbReference type="ARBA" id="ARBA00022737"/>
    </source>
</evidence>
<keyword evidence="3" id="KW-0677">Repeat</keyword>
<evidence type="ECO:0000256" key="6">
    <source>
        <dbReference type="ARBA" id="ARBA00022840"/>
    </source>
</evidence>
<dbReference type="InterPro" id="IPR036388">
    <property type="entry name" value="WH-like_DNA-bd_sf"/>
</dbReference>
<proteinExistence type="inferred from homology"/>
<dbReference type="EMBL" id="CP144745">
    <property type="protein sequence ID" value="WVZ48838.1"/>
    <property type="molecule type" value="Genomic_DNA"/>
</dbReference>
<evidence type="ECO:0000259" key="9">
    <source>
        <dbReference type="Pfam" id="PF23559"/>
    </source>
</evidence>
<evidence type="ECO:0000256" key="1">
    <source>
        <dbReference type="ARBA" id="ARBA00008894"/>
    </source>
</evidence>
<feature type="domain" description="Disease resistance N-terminal" evidence="8">
    <location>
        <begin position="36"/>
        <end position="120"/>
    </location>
</feature>
<keyword evidence="6" id="KW-0067">ATP-binding</keyword>
<dbReference type="Gene3D" id="3.40.50.300">
    <property type="entry name" value="P-loop containing nucleotide triphosphate hydrolases"/>
    <property type="match status" value="1"/>
</dbReference>
<evidence type="ECO:0000256" key="2">
    <source>
        <dbReference type="ARBA" id="ARBA00022614"/>
    </source>
</evidence>
<dbReference type="InterPro" id="IPR002182">
    <property type="entry name" value="NB-ARC"/>
</dbReference>
<dbReference type="SUPFAM" id="SSF52540">
    <property type="entry name" value="P-loop containing nucleoside triphosphate hydrolases"/>
    <property type="match status" value="1"/>
</dbReference>
<dbReference type="GO" id="GO:0005524">
    <property type="term" value="F:ATP binding"/>
    <property type="evidence" value="ECO:0007669"/>
    <property type="project" value="UniProtKB-KW"/>
</dbReference>
<keyword evidence="5" id="KW-0611">Plant defense</keyword>
<feature type="domain" description="Disease resistance protein winged helix" evidence="9">
    <location>
        <begin position="443"/>
        <end position="518"/>
    </location>
</feature>
<dbReference type="GO" id="GO:0002758">
    <property type="term" value="P:innate immune response-activating signaling pathway"/>
    <property type="evidence" value="ECO:0007669"/>
    <property type="project" value="UniProtKB-ARBA"/>
</dbReference>
<name>A0AAQ3PJZ3_PASNO</name>
<evidence type="ECO:0000313" key="10">
    <source>
        <dbReference type="EMBL" id="WVZ48838.1"/>
    </source>
</evidence>
<evidence type="ECO:0008006" key="12">
    <source>
        <dbReference type="Google" id="ProtNLM"/>
    </source>
</evidence>
<evidence type="ECO:0000256" key="5">
    <source>
        <dbReference type="ARBA" id="ARBA00022821"/>
    </source>
</evidence>
<comment type="similarity">
    <text evidence="1">Belongs to the disease resistance NB-LRR family.</text>
</comment>
<dbReference type="GO" id="GO:0009626">
    <property type="term" value="P:plant-type hypersensitive response"/>
    <property type="evidence" value="ECO:0007669"/>
    <property type="project" value="UniProtKB-ARBA"/>
</dbReference>
<feature type="domain" description="NB-ARC" evidence="7">
    <location>
        <begin position="203"/>
        <end position="365"/>
    </location>
</feature>
<organism evidence="10 11">
    <name type="scientific">Paspalum notatum var. saurae</name>
    <dbReference type="NCBI Taxonomy" id="547442"/>
    <lineage>
        <taxon>Eukaryota</taxon>
        <taxon>Viridiplantae</taxon>
        <taxon>Streptophyta</taxon>
        <taxon>Embryophyta</taxon>
        <taxon>Tracheophyta</taxon>
        <taxon>Spermatophyta</taxon>
        <taxon>Magnoliopsida</taxon>
        <taxon>Liliopsida</taxon>
        <taxon>Poales</taxon>
        <taxon>Poaceae</taxon>
        <taxon>PACMAD clade</taxon>
        <taxon>Panicoideae</taxon>
        <taxon>Andropogonodae</taxon>
        <taxon>Paspaleae</taxon>
        <taxon>Paspalinae</taxon>
        <taxon>Paspalum</taxon>
    </lineage>
</organism>